<feature type="domain" description="Pyrroline-5-carboxylate reductase catalytic N-terminal" evidence="2">
    <location>
        <begin position="9"/>
        <end position="101"/>
    </location>
</feature>
<dbReference type="PANTHER" id="PTHR14239">
    <property type="entry name" value="DUDULIN-RELATED"/>
    <property type="match status" value="1"/>
</dbReference>
<dbReference type="Proteomes" id="UP001576784">
    <property type="component" value="Unassembled WGS sequence"/>
</dbReference>
<keyword evidence="1" id="KW-0560">Oxidoreductase</keyword>
<accession>A0ABV4XSM2</accession>
<evidence type="ECO:0000256" key="1">
    <source>
        <dbReference type="ARBA" id="ARBA00023002"/>
    </source>
</evidence>
<protein>
    <submittedName>
        <fullName evidence="3">NADPH-dependent F420 reductase</fullName>
    </submittedName>
</protein>
<dbReference type="RefSeq" id="WP_413264203.1">
    <property type="nucleotide sequence ID" value="NZ_JBHFNR010000118.1"/>
</dbReference>
<sequence length="237" mass="26628">MLRKFIMSKIGILGTGRMGVRLAKMFAEVGQQVILGSRNIDRAAKIVQGLGIPNLTAGNYEDAANADVILPAMFLRDGMLDILEPLRHYFDNKIYVDISNPFNDTYTDFILPWDTSGAEQIQHRFPKTRVVGAFKNVWWEVFDAPTFGDTVSDVFVVSDDTEAKSQFFQLVKKTSFRYIDAGKLANARTVERMTLLSGELGQRYGYFPRMNYKFLGETWTLGKQDNLASLIAGNTAA</sequence>
<dbReference type="SUPFAM" id="SSF51735">
    <property type="entry name" value="NAD(P)-binding Rossmann-fold domains"/>
    <property type="match status" value="1"/>
</dbReference>
<evidence type="ECO:0000313" key="4">
    <source>
        <dbReference type="Proteomes" id="UP001576784"/>
    </source>
</evidence>
<keyword evidence="4" id="KW-1185">Reference proteome</keyword>
<gene>
    <name evidence="3" type="ORF">ACE1CI_16670</name>
</gene>
<dbReference type="InterPro" id="IPR036291">
    <property type="entry name" value="NAD(P)-bd_dom_sf"/>
</dbReference>
<evidence type="ECO:0000313" key="3">
    <source>
        <dbReference type="EMBL" id="MFB2894545.1"/>
    </source>
</evidence>
<organism evidence="3 4">
    <name type="scientific">Floridaenema flaviceps BLCC-F50</name>
    <dbReference type="NCBI Taxonomy" id="3153642"/>
    <lineage>
        <taxon>Bacteria</taxon>
        <taxon>Bacillati</taxon>
        <taxon>Cyanobacteriota</taxon>
        <taxon>Cyanophyceae</taxon>
        <taxon>Oscillatoriophycideae</taxon>
        <taxon>Aerosakkonematales</taxon>
        <taxon>Aerosakkonemataceae</taxon>
        <taxon>Floridanema</taxon>
        <taxon>Floridanema flaviceps</taxon>
    </lineage>
</organism>
<proteinExistence type="predicted"/>
<dbReference type="InterPro" id="IPR051267">
    <property type="entry name" value="STEAP_metalloreductase"/>
</dbReference>
<evidence type="ECO:0000259" key="2">
    <source>
        <dbReference type="Pfam" id="PF03807"/>
    </source>
</evidence>
<name>A0ABV4XSM2_9CYAN</name>
<dbReference type="InterPro" id="IPR028939">
    <property type="entry name" value="P5C_Rdtase_cat_N"/>
</dbReference>
<reference evidence="3 4" key="1">
    <citation type="submission" date="2024-09" db="EMBL/GenBank/DDBJ databases">
        <title>Floridaenema gen nov. (Aerosakkonemataceae, Aerosakkonematales ord. nov., Cyanobacteria) from benthic tropical and subtropical fresh waters, with the description of four new species.</title>
        <authorList>
            <person name="Moretto J.A."/>
            <person name="Berthold D.E."/>
            <person name="Lefler F.W."/>
            <person name="Huang I.-S."/>
            <person name="Laughinghouse H. IV."/>
        </authorList>
    </citation>
    <scope>NUCLEOTIDE SEQUENCE [LARGE SCALE GENOMIC DNA]</scope>
    <source>
        <strain evidence="3 4">BLCC-F50</strain>
    </source>
</reference>
<dbReference type="Pfam" id="PF03807">
    <property type="entry name" value="F420_oxidored"/>
    <property type="match status" value="1"/>
</dbReference>
<dbReference type="EMBL" id="JBHFNR010000118">
    <property type="protein sequence ID" value="MFB2894545.1"/>
    <property type="molecule type" value="Genomic_DNA"/>
</dbReference>
<comment type="caution">
    <text evidence="3">The sequence shown here is derived from an EMBL/GenBank/DDBJ whole genome shotgun (WGS) entry which is preliminary data.</text>
</comment>
<dbReference type="Gene3D" id="3.40.50.720">
    <property type="entry name" value="NAD(P)-binding Rossmann-like Domain"/>
    <property type="match status" value="1"/>
</dbReference>